<dbReference type="Pfam" id="PF00583">
    <property type="entry name" value="Acetyltransf_1"/>
    <property type="match status" value="1"/>
</dbReference>
<dbReference type="SUPFAM" id="SSF55729">
    <property type="entry name" value="Acyl-CoA N-acyltransferases (Nat)"/>
    <property type="match status" value="1"/>
</dbReference>
<dbReference type="AlphaFoldDB" id="J2JU64"/>
<sequence>MDQDTMLAVFDREMRQGIRADEPGARVERVGGVVRHVGADADGWNGIVWSHLDEATADAAVAEQVEYFTSLGRGFEWKLYGHDRPADLPGRLRAAGFVPEPEETLMVADIKDLPTSVELPEGVRLLPVTDAAGVELAVAAQERAFGEARPYHRQLLLGQLAAGLPPAVVAMAGDVPVSAARMELHPGTSFASLWGGGTVPEWRGRGVYRALVAFRTRIAAEHGYRYLQVDASDQSRPILRRLGFVPLATTTPYVRADLTQNAP</sequence>
<protein>
    <submittedName>
        <fullName evidence="3">GNAT family N-acetyltransferase</fullName>
    </submittedName>
</protein>
<feature type="domain" description="N-acetyltransferase" evidence="1">
    <location>
        <begin position="123"/>
        <end position="263"/>
    </location>
</feature>
<dbReference type="CDD" id="cd04301">
    <property type="entry name" value="NAT_SF"/>
    <property type="match status" value="1"/>
</dbReference>
<dbReference type="Gene3D" id="3.40.630.30">
    <property type="match status" value="1"/>
</dbReference>
<dbReference type="eggNOG" id="COG0456">
    <property type="taxonomic scope" value="Bacteria"/>
</dbReference>
<dbReference type="EMBL" id="CP072931">
    <property type="protein sequence ID" value="QTZ90100.1"/>
    <property type="molecule type" value="Genomic_DNA"/>
</dbReference>
<gene>
    <name evidence="3" type="ORF">SU9_000400</name>
    <name evidence="2" type="ORF">SU9_27874</name>
</gene>
<name>J2JU64_9ACTN</name>
<evidence type="ECO:0000313" key="3">
    <source>
        <dbReference type="EMBL" id="QTZ90100.1"/>
    </source>
</evidence>
<dbReference type="GO" id="GO:0016747">
    <property type="term" value="F:acyltransferase activity, transferring groups other than amino-acyl groups"/>
    <property type="evidence" value="ECO:0007669"/>
    <property type="project" value="InterPro"/>
</dbReference>
<keyword evidence="3" id="KW-0808">Transferase</keyword>
<reference evidence="3" key="2">
    <citation type="submission" date="2021-04" db="EMBL/GenBank/DDBJ databases">
        <authorList>
            <person name="Wen M.-L."/>
            <person name="Han X.-L."/>
            <person name="Xiong J."/>
        </authorList>
    </citation>
    <scope>NUCLEOTIDE SEQUENCE</scope>
    <source>
        <strain evidence="3">AGR0001</strain>
    </source>
</reference>
<organism evidence="2">
    <name type="scientific">Streptomyces auratus AGR0001</name>
    <dbReference type="NCBI Taxonomy" id="1160718"/>
    <lineage>
        <taxon>Bacteria</taxon>
        <taxon>Bacillati</taxon>
        <taxon>Actinomycetota</taxon>
        <taxon>Actinomycetes</taxon>
        <taxon>Kitasatosporales</taxon>
        <taxon>Streptomycetaceae</taxon>
        <taxon>Streptomyces</taxon>
    </lineage>
</organism>
<evidence type="ECO:0000313" key="2">
    <source>
        <dbReference type="EMBL" id="EJJ03620.1"/>
    </source>
</evidence>
<dbReference type="HOGENOM" id="CLU_079365_0_0_11"/>
<accession>J2JU64</accession>
<evidence type="ECO:0000313" key="4">
    <source>
        <dbReference type="Proteomes" id="UP000009036"/>
    </source>
</evidence>
<dbReference type="KEGG" id="sauh:SU9_000400"/>
<proteinExistence type="predicted"/>
<dbReference type="OrthoDB" id="164800at2"/>
<dbReference type="InterPro" id="IPR016181">
    <property type="entry name" value="Acyl_CoA_acyltransferase"/>
</dbReference>
<dbReference type="PROSITE" id="PS51186">
    <property type="entry name" value="GNAT"/>
    <property type="match status" value="1"/>
</dbReference>
<dbReference type="Proteomes" id="UP000009036">
    <property type="component" value="Chromosome"/>
</dbReference>
<keyword evidence="4" id="KW-1185">Reference proteome</keyword>
<dbReference type="InterPro" id="IPR000182">
    <property type="entry name" value="GNAT_dom"/>
</dbReference>
<reference evidence="2" key="1">
    <citation type="journal article" date="2012" name="J. Bacteriol.">
        <title>Genome Sequence of Streptomyces auratus Strain AGR0001, a Phoslactomycin-Producing Actinomycete.</title>
        <authorList>
            <person name="Han X."/>
            <person name="Li M."/>
            <person name="Ding Z."/>
            <person name="Zhao J."/>
            <person name="Ji K."/>
            <person name="Wen M."/>
            <person name="Lu T."/>
        </authorList>
    </citation>
    <scope>NUCLEOTIDE SEQUENCE [LARGE SCALE GENOMIC DNA]</scope>
    <source>
        <strain evidence="2">AGR0001</strain>
    </source>
</reference>
<evidence type="ECO:0000259" key="1">
    <source>
        <dbReference type="PROSITE" id="PS51186"/>
    </source>
</evidence>
<dbReference type="RefSeq" id="WP_006607083.1">
    <property type="nucleotide sequence ID" value="NZ_CP072931.1"/>
</dbReference>
<dbReference type="EMBL" id="AJGV01000175">
    <property type="protein sequence ID" value="EJJ03620.1"/>
    <property type="molecule type" value="Genomic_DNA"/>
</dbReference>
<dbReference type="STRING" id="1160718.SU9_27874"/>